<feature type="region of interest" description="Disordered" evidence="1">
    <location>
        <begin position="101"/>
        <end position="125"/>
    </location>
</feature>
<organism evidence="2 3">
    <name type="scientific">Cyclostephanos tholiformis</name>
    <dbReference type="NCBI Taxonomy" id="382380"/>
    <lineage>
        <taxon>Eukaryota</taxon>
        <taxon>Sar</taxon>
        <taxon>Stramenopiles</taxon>
        <taxon>Ochrophyta</taxon>
        <taxon>Bacillariophyta</taxon>
        <taxon>Coscinodiscophyceae</taxon>
        <taxon>Thalassiosirophycidae</taxon>
        <taxon>Stephanodiscales</taxon>
        <taxon>Stephanodiscaceae</taxon>
        <taxon>Cyclostephanos</taxon>
    </lineage>
</organism>
<feature type="region of interest" description="Disordered" evidence="1">
    <location>
        <begin position="285"/>
        <end position="314"/>
    </location>
</feature>
<feature type="compositionally biased region" description="Gly residues" evidence="1">
    <location>
        <begin position="293"/>
        <end position="307"/>
    </location>
</feature>
<protein>
    <submittedName>
        <fullName evidence="2">Uncharacterized protein</fullName>
    </submittedName>
</protein>
<accession>A0ABD3RZL6</accession>
<dbReference type="AlphaFoldDB" id="A0ABD3RZL6"/>
<proteinExistence type="predicted"/>
<dbReference type="Proteomes" id="UP001530377">
    <property type="component" value="Unassembled WGS sequence"/>
</dbReference>
<dbReference type="EMBL" id="JALLPB020000097">
    <property type="protein sequence ID" value="KAL3817652.1"/>
    <property type="molecule type" value="Genomic_DNA"/>
</dbReference>
<gene>
    <name evidence="2" type="ORF">ACHAXA_001997</name>
</gene>
<comment type="caution">
    <text evidence="2">The sequence shown here is derived from an EMBL/GenBank/DDBJ whole genome shotgun (WGS) entry which is preliminary data.</text>
</comment>
<evidence type="ECO:0000256" key="1">
    <source>
        <dbReference type="SAM" id="MobiDB-lite"/>
    </source>
</evidence>
<evidence type="ECO:0000313" key="2">
    <source>
        <dbReference type="EMBL" id="KAL3817652.1"/>
    </source>
</evidence>
<evidence type="ECO:0000313" key="3">
    <source>
        <dbReference type="Proteomes" id="UP001530377"/>
    </source>
</evidence>
<reference evidence="2 3" key="1">
    <citation type="submission" date="2024-10" db="EMBL/GenBank/DDBJ databases">
        <title>Updated reference genomes for cyclostephanoid diatoms.</title>
        <authorList>
            <person name="Roberts W.R."/>
            <person name="Alverson A.J."/>
        </authorList>
    </citation>
    <scope>NUCLEOTIDE SEQUENCE [LARGE SCALE GENOMIC DNA]</scope>
    <source>
        <strain evidence="2 3">AJA228-03</strain>
    </source>
</reference>
<keyword evidence="3" id="KW-1185">Reference proteome</keyword>
<name>A0ABD3RZL6_9STRA</name>
<sequence length="362" mass="40742">MPRFSDKWVIDKCMFDYVNGGDCACCGFPHLFAPGGIEGLINAMSDLETDDATREIKAANVSPWPPDMRDQIWSDRLLLRFKMKKEMRGYRDFLERVAKNTTTTTTSTDGDDDTTGGGGREEDDEDYRSLAVSELHRFCTRDLTPWQLRRIFQLPRSELGESLKGRYKICSAYSVLFCSVVDQVANFNVTGYGVDARLGRYENESDDTSEEEFEGILKFDRNYGFRLDVVVQSSTSSSIVRRDVVDDDGSGNDCAWRVDDAALLKFLRRMASLAGPTLLARAARKTANEGDDAGGNGSDENSRGGGQIDKDDDNVTSFRSDRRVIRLMIARYWADRLIEKYDEIQKDKRLPSPSSLSITPPI</sequence>